<evidence type="ECO:0000313" key="1">
    <source>
        <dbReference type="EMBL" id="MEN3227557.1"/>
    </source>
</evidence>
<name>A0ABU9Z873_9HYPH</name>
<gene>
    <name evidence="1" type="ORF">PUR21_07900</name>
</gene>
<comment type="caution">
    <text evidence="1">The sequence shown here is derived from an EMBL/GenBank/DDBJ whole genome shotgun (WGS) entry which is preliminary data.</text>
</comment>
<sequence>MASLLDHEPGECRTPAFRRGFVHGAQVLFDVAGGLPSEEQALLLRDELNRWVRSWTAGPGEAEAPPPATALLPP</sequence>
<keyword evidence="2" id="KW-1185">Reference proteome</keyword>
<dbReference type="RefSeq" id="WP_183669571.1">
    <property type="nucleotide sequence ID" value="NZ_JACHOS010000016.1"/>
</dbReference>
<dbReference type="Proteomes" id="UP001404845">
    <property type="component" value="Unassembled WGS sequence"/>
</dbReference>
<accession>A0ABU9Z873</accession>
<evidence type="ECO:0000313" key="2">
    <source>
        <dbReference type="Proteomes" id="UP001404845"/>
    </source>
</evidence>
<organism evidence="1 2">
    <name type="scientific">Methylorubrum rhodesianum</name>
    <dbReference type="NCBI Taxonomy" id="29427"/>
    <lineage>
        <taxon>Bacteria</taxon>
        <taxon>Pseudomonadati</taxon>
        <taxon>Pseudomonadota</taxon>
        <taxon>Alphaproteobacteria</taxon>
        <taxon>Hyphomicrobiales</taxon>
        <taxon>Methylobacteriaceae</taxon>
        <taxon>Methylorubrum</taxon>
    </lineage>
</organism>
<reference evidence="1 2" key="1">
    <citation type="journal article" date="2023" name="PLoS ONE">
        <title>Complete genome assembly of Hawai'i environmental nontuberculous mycobacteria reveals unexpected co-isolation with methylobacteria.</title>
        <authorList>
            <person name="Hendrix J."/>
            <person name="Epperson L.E."/>
            <person name="Tong E.I."/>
            <person name="Chan Y.L."/>
            <person name="Hasan N.A."/>
            <person name="Dawrs S.N."/>
            <person name="Norton G.J."/>
            <person name="Virdi R."/>
            <person name="Crooks J.L."/>
            <person name="Chan E.D."/>
            <person name="Honda J.R."/>
            <person name="Strong M."/>
        </authorList>
    </citation>
    <scope>NUCLEOTIDE SEQUENCE [LARGE SCALE GENOMIC DNA]</scope>
    <source>
        <strain evidence="1 2">NJH_HI01</strain>
    </source>
</reference>
<protein>
    <submittedName>
        <fullName evidence="1">Uncharacterized protein</fullName>
    </submittedName>
</protein>
<dbReference type="EMBL" id="JAQYXL010000001">
    <property type="protein sequence ID" value="MEN3227557.1"/>
    <property type="molecule type" value="Genomic_DNA"/>
</dbReference>
<proteinExistence type="predicted"/>